<gene>
    <name evidence="1" type="ORF">ACBP88_12770</name>
</gene>
<reference evidence="1 2" key="1">
    <citation type="submission" date="2024-08" db="EMBL/GenBank/DDBJ databases">
        <authorList>
            <person name="Feng Z."/>
            <person name="Ronholm J."/>
        </authorList>
    </citation>
    <scope>NUCLEOTIDE SEQUENCE [LARGE SCALE GENOMIC DNA]</scope>
    <source>
        <strain evidence="1 2">4-AB0-8</strain>
    </source>
</reference>
<accession>A0ABV4IIN6</accession>
<organism evidence="1 2">
    <name type="scientific">Comamonas jiangduensis</name>
    <dbReference type="NCBI Taxonomy" id="1194168"/>
    <lineage>
        <taxon>Bacteria</taxon>
        <taxon>Pseudomonadati</taxon>
        <taxon>Pseudomonadota</taxon>
        <taxon>Betaproteobacteria</taxon>
        <taxon>Burkholderiales</taxon>
        <taxon>Comamonadaceae</taxon>
        <taxon>Comamonas</taxon>
    </lineage>
</organism>
<sequence length="263" mass="28065">MPILHEKSQYLIPRGRAYFDPFDASERLTGEIDLGNCPGISLTIETEKAEHFSSQTGLREKDGSWLVQVQRTGSLQCDNFSPRNAALWLTGSHEIKTQAATPVTDEERTVLPGRQYQLGATAANPLGVRNVTNITVSPKAGGSAYVAGTDYNVDSETGRVQILEGGAITDATAVLFGYTPVAGKFESVKSGAKSELTGALRVVSDNATGGNRDWYLPKVTLTASGDLTLIAEGTDVVVMEFELEALKPANAEAIYCDGRPVAP</sequence>
<dbReference type="Proteomes" id="UP001567350">
    <property type="component" value="Unassembled WGS sequence"/>
</dbReference>
<evidence type="ECO:0000313" key="2">
    <source>
        <dbReference type="Proteomes" id="UP001567350"/>
    </source>
</evidence>
<proteinExistence type="predicted"/>
<keyword evidence="2" id="KW-1185">Reference proteome</keyword>
<evidence type="ECO:0000313" key="1">
    <source>
        <dbReference type="EMBL" id="MEZ2740307.1"/>
    </source>
</evidence>
<dbReference type="RefSeq" id="WP_370893094.1">
    <property type="nucleotide sequence ID" value="NZ_JBGJLR010000015.1"/>
</dbReference>
<protein>
    <submittedName>
        <fullName evidence="1">Uncharacterized protein</fullName>
    </submittedName>
</protein>
<name>A0ABV4IIN6_9BURK</name>
<dbReference type="EMBL" id="JBGJLR010000015">
    <property type="protein sequence ID" value="MEZ2740307.1"/>
    <property type="molecule type" value="Genomic_DNA"/>
</dbReference>
<comment type="caution">
    <text evidence="1">The sequence shown here is derived from an EMBL/GenBank/DDBJ whole genome shotgun (WGS) entry which is preliminary data.</text>
</comment>